<evidence type="ECO:0000259" key="8">
    <source>
        <dbReference type="Pfam" id="PF12850"/>
    </source>
</evidence>
<evidence type="ECO:0000313" key="9">
    <source>
        <dbReference type="EMBL" id="KAF7234627.1"/>
    </source>
</evidence>
<dbReference type="Pfam" id="PF12850">
    <property type="entry name" value="Metallophos_2"/>
    <property type="match status" value="1"/>
</dbReference>
<accession>A0A8S9YH68</accession>
<dbReference type="InterPro" id="IPR028661">
    <property type="entry name" value="Vps29"/>
</dbReference>
<dbReference type="GO" id="GO:0015031">
    <property type="term" value="P:protein transport"/>
    <property type="evidence" value="ECO:0007669"/>
    <property type="project" value="UniProtKB-KW"/>
</dbReference>
<dbReference type="FunFam" id="3.60.21.10:FF:000015">
    <property type="entry name" value="Vacuolar protein sorting-associated protein 29"/>
    <property type="match status" value="1"/>
</dbReference>
<feature type="domain" description="Calcineurin-like phosphoesterase" evidence="8">
    <location>
        <begin position="54"/>
        <end position="210"/>
    </location>
</feature>
<organism evidence="9 10">
    <name type="scientific">Paragonimus skrjabini miyazakii</name>
    <dbReference type="NCBI Taxonomy" id="59628"/>
    <lineage>
        <taxon>Eukaryota</taxon>
        <taxon>Metazoa</taxon>
        <taxon>Spiralia</taxon>
        <taxon>Lophotrochozoa</taxon>
        <taxon>Platyhelminthes</taxon>
        <taxon>Trematoda</taxon>
        <taxon>Digenea</taxon>
        <taxon>Plagiorchiida</taxon>
        <taxon>Troglotremata</taxon>
        <taxon>Troglotrematidae</taxon>
        <taxon>Paragonimus</taxon>
    </lineage>
</organism>
<dbReference type="OrthoDB" id="10258130at2759"/>
<evidence type="ECO:0000256" key="6">
    <source>
        <dbReference type="RuleBase" id="RU362040"/>
    </source>
</evidence>
<name>A0A8S9YH68_9TREM</name>
<dbReference type="InterPro" id="IPR029052">
    <property type="entry name" value="Metallo-depent_PP-like"/>
</dbReference>
<keyword evidence="4 6" id="KW-0653">Protein transport</keyword>
<comment type="caution">
    <text evidence="9">The sequence shown here is derived from an EMBL/GenBank/DDBJ whole genome shotgun (WGS) entry which is preliminary data.</text>
</comment>
<dbReference type="PANTHER" id="PTHR11124">
    <property type="entry name" value="VACUOLAR SORTING PROTEIN VPS29"/>
    <property type="match status" value="1"/>
</dbReference>
<evidence type="ECO:0000256" key="3">
    <source>
        <dbReference type="ARBA" id="ARBA00022448"/>
    </source>
</evidence>
<keyword evidence="7" id="KW-0732">Signal</keyword>
<dbReference type="Gene3D" id="3.60.21.10">
    <property type="match status" value="1"/>
</dbReference>
<dbReference type="GO" id="GO:0005829">
    <property type="term" value="C:cytosol"/>
    <property type="evidence" value="ECO:0007669"/>
    <property type="project" value="GOC"/>
</dbReference>
<dbReference type="AlphaFoldDB" id="A0A8S9YH68"/>
<evidence type="ECO:0000256" key="2">
    <source>
        <dbReference type="ARBA" id="ARBA00017767"/>
    </source>
</evidence>
<dbReference type="GO" id="GO:0042147">
    <property type="term" value="P:retrograde transport, endosome to Golgi"/>
    <property type="evidence" value="ECO:0007669"/>
    <property type="project" value="InterPro"/>
</dbReference>
<reference evidence="9" key="1">
    <citation type="submission" date="2019-07" db="EMBL/GenBank/DDBJ databases">
        <title>Annotation for the trematode Paragonimus miyazaki's.</title>
        <authorList>
            <person name="Choi Y.-J."/>
        </authorList>
    </citation>
    <scope>NUCLEOTIDE SEQUENCE</scope>
    <source>
        <strain evidence="9">Japan</strain>
    </source>
</reference>
<proteinExistence type="inferred from homology"/>
<dbReference type="Proteomes" id="UP000822476">
    <property type="component" value="Unassembled WGS sequence"/>
</dbReference>
<dbReference type="NCBIfam" id="TIGR00040">
    <property type="entry name" value="yfcE"/>
    <property type="match status" value="1"/>
</dbReference>
<evidence type="ECO:0000256" key="7">
    <source>
        <dbReference type="SAM" id="SignalP"/>
    </source>
</evidence>
<dbReference type="SUPFAM" id="SSF56300">
    <property type="entry name" value="Metallo-dependent phosphatases"/>
    <property type="match status" value="1"/>
</dbReference>
<feature type="chain" id="PRO_5035803300" description="Vacuolar protein sorting-associated protein 29" evidence="7">
    <location>
        <begin position="23"/>
        <end position="238"/>
    </location>
</feature>
<sequence length="238" mass="26555">MPFSPTHLALSARLFLSVSVSGFATQPIGIPNLGAAVSSICEQSTVYLKSANAMLVLVIGDFHIPDRKHSVHFAFKNLLTPGKIQHVLCTGNLNTKNVYDYLKLICSDVHVVKGEFDENLDFPHTKVLTVGNFKIGLINGYQIVPWGDQQRLAMLQRQLDVDILVSGHTHQFEAYEYGDCFFINPGSATGAFTPAVKNPQPSFVLLDIQDRVIQLYVYTLDNDEHKVSRIEYHKPIRA</sequence>
<dbReference type="GO" id="GO:0031410">
    <property type="term" value="C:cytoplasmic vesicle"/>
    <property type="evidence" value="ECO:0007669"/>
    <property type="project" value="UniProtKB-ARBA"/>
</dbReference>
<evidence type="ECO:0000256" key="1">
    <source>
        <dbReference type="ARBA" id="ARBA00005945"/>
    </source>
</evidence>
<protein>
    <recommendedName>
        <fullName evidence="2 6">Vacuolar protein sorting-associated protein 29</fullName>
    </recommendedName>
    <alternativeName>
        <fullName evidence="5 6">Vesicle protein sorting 29</fullName>
    </alternativeName>
</protein>
<dbReference type="GO" id="GO:0030904">
    <property type="term" value="C:retromer complex"/>
    <property type="evidence" value="ECO:0007669"/>
    <property type="project" value="InterPro"/>
</dbReference>
<keyword evidence="10" id="KW-1185">Reference proteome</keyword>
<evidence type="ECO:0000256" key="5">
    <source>
        <dbReference type="ARBA" id="ARBA00031913"/>
    </source>
</evidence>
<feature type="signal peptide" evidence="7">
    <location>
        <begin position="1"/>
        <end position="22"/>
    </location>
</feature>
<gene>
    <name evidence="9" type="ORF">EG68_11488</name>
</gene>
<dbReference type="InterPro" id="IPR000979">
    <property type="entry name" value="Phosphodiesterase_MJ0936/Vps29"/>
</dbReference>
<dbReference type="EMBL" id="JTDE01009094">
    <property type="protein sequence ID" value="KAF7234627.1"/>
    <property type="molecule type" value="Genomic_DNA"/>
</dbReference>
<evidence type="ECO:0000313" key="10">
    <source>
        <dbReference type="Proteomes" id="UP000822476"/>
    </source>
</evidence>
<dbReference type="CDD" id="cd07394">
    <property type="entry name" value="MPP_Vps29"/>
    <property type="match status" value="1"/>
</dbReference>
<dbReference type="InterPro" id="IPR024654">
    <property type="entry name" value="Calcineurin-like_PHP_lpxH"/>
</dbReference>
<evidence type="ECO:0000256" key="4">
    <source>
        <dbReference type="ARBA" id="ARBA00022927"/>
    </source>
</evidence>
<comment type="similarity">
    <text evidence="1 6">Belongs to the VPS29 family.</text>
</comment>
<comment type="function">
    <text evidence="6">Component of the commander complex that is essential for endosomal recycling of transmembrane cargos; the commander complex is composed of the Csubcomplex and the retriever subcomplex. Component of the retriever complex, which is a heterotrimeric complex related to retromer cargo-selective complex (CSC) and essential for retromer-independent retrieval and recycling of numerous cargos. Component of the retromer cargo-selective complex (CSC). The CSC is believed to be the core functional component of retromer or respective retromer complex variants acting to prevent missorting of selected transmembrane cargo proteins into the lysosomal degradation pathway. In the endosomes, retriever complex drives the retrieval and recycling of NxxY-motif-containing cargo proteins by coupling to snx17, a cargo essential for the homeostatic maintenance of numerous cell surface proteins associated with processes that include cell migration, cell adhesion, nutrient supply and cell signaling. The recruitment of the retriever complex to the endosomal membrane involves Cand WASH complexes.</text>
</comment>
<keyword evidence="3 6" id="KW-0813">Transport</keyword>